<dbReference type="Pfam" id="PF00004">
    <property type="entry name" value="AAA"/>
    <property type="match status" value="2"/>
</dbReference>
<dbReference type="PANTHER" id="PTHR23073">
    <property type="entry name" value="26S PROTEASOME REGULATORY SUBUNIT"/>
    <property type="match status" value="1"/>
</dbReference>
<comment type="similarity">
    <text evidence="1">Belongs to the AAA ATPase family.</text>
</comment>
<protein>
    <recommendedName>
        <fullName evidence="4">AAA+ ATPase domain-containing protein</fullName>
    </recommendedName>
</protein>
<dbReference type="RefSeq" id="WP_286336823.1">
    <property type="nucleotide sequence ID" value="NZ_AP027370.1"/>
</dbReference>
<proteinExistence type="inferred from homology"/>
<keyword evidence="6" id="KW-1185">Reference proteome</keyword>
<gene>
    <name evidence="5" type="ORF">HCR_21930</name>
</gene>
<keyword evidence="3" id="KW-0067">ATP-binding</keyword>
<dbReference type="CDD" id="cd00009">
    <property type="entry name" value="AAA"/>
    <property type="match status" value="1"/>
</dbReference>
<sequence>MRRRRRKSAHAFPLEHDSEELTRVRLIVCHIIKSFNLASRLVYNNGFAKDSVAQLLGLSHLEDRCYDDRDGVIVAVKQRCDEIVKKGPHIFYPKILERNVEKIREIIELNDIEADILKFSVLLHDSQDLEDLEDLLDTMNSSRLVRVLATILGHPLGRIREAFSPKAILHRSGLVTIDRNGARNLKGKLDLLSTSFADMMMNYEGGDIYELFKEAVRLCEPGTLHLSDYSYMQKEIDTILPYLRHAVRNRLRGTNILLYGPPGTGKTELAKAIAHELSLQLFEVSYADDDDEPISGRQRINAFKSAQYLFGKKPVLLMFDEMEDISEEELPFFLFGKKPRQENKGWMNRMLERSMVPTLWITNSVGSIDNATIRRFDMIVEMPIPPKSKRAEIVRANFGDRLEPGVVETIAEHPHVAPAILTRAAKVVERVGFDRETAQKSATMLISATLKAQGFNALGKPGSFNENDYDPTLVNTKEELSAIAEGILRHQNARLCLYGPPGTGKSAFGRWIAKRLDAPLLVKKGSDLLSMFVGGTEKNIAAAFEEAERENAVLLFDEVDGFLQDRREAQRSWEITQVNELLTQMESFEGVFIATTNLMGNLDQASLRRFDLKLRFGYLRPTQAAAMFQRTCLQIGLKADTNESIVSVKSLKNLTPGDFAAVMRQHRFRPIETAWDFVERLAEECAVKEEAQSGTMGFLV</sequence>
<dbReference type="InterPro" id="IPR027417">
    <property type="entry name" value="P-loop_NTPase"/>
</dbReference>
<feature type="domain" description="AAA+ ATPase" evidence="4">
    <location>
        <begin position="491"/>
        <end position="620"/>
    </location>
</feature>
<dbReference type="InterPro" id="IPR050221">
    <property type="entry name" value="26S_Proteasome_ATPase"/>
</dbReference>
<keyword evidence="2" id="KW-0547">Nucleotide-binding</keyword>
<dbReference type="EMBL" id="AP027370">
    <property type="protein sequence ID" value="BDY13881.1"/>
    <property type="molecule type" value="Genomic_DNA"/>
</dbReference>
<accession>A0ABN6WX72</accession>
<dbReference type="SMART" id="SM00382">
    <property type="entry name" value="AAA"/>
    <property type="match status" value="2"/>
</dbReference>
<dbReference type="CDD" id="cd19481">
    <property type="entry name" value="RecA-like_protease"/>
    <property type="match status" value="1"/>
</dbReference>
<evidence type="ECO:0000256" key="2">
    <source>
        <dbReference type="ARBA" id="ARBA00022741"/>
    </source>
</evidence>
<dbReference type="SUPFAM" id="SSF52540">
    <property type="entry name" value="P-loop containing nucleoside triphosphate hydrolases"/>
    <property type="match status" value="2"/>
</dbReference>
<evidence type="ECO:0000256" key="3">
    <source>
        <dbReference type="ARBA" id="ARBA00022840"/>
    </source>
</evidence>
<feature type="domain" description="AAA+ ATPase" evidence="4">
    <location>
        <begin position="252"/>
        <end position="386"/>
    </location>
</feature>
<evidence type="ECO:0000259" key="4">
    <source>
        <dbReference type="SMART" id="SM00382"/>
    </source>
</evidence>
<organism evidence="5 6">
    <name type="scientific">Hydrogenimonas cancrithermarum</name>
    <dbReference type="NCBI Taxonomy" id="2993563"/>
    <lineage>
        <taxon>Bacteria</taxon>
        <taxon>Pseudomonadati</taxon>
        <taxon>Campylobacterota</taxon>
        <taxon>Epsilonproteobacteria</taxon>
        <taxon>Campylobacterales</taxon>
        <taxon>Hydrogenimonadaceae</taxon>
        <taxon>Hydrogenimonas</taxon>
    </lineage>
</organism>
<dbReference type="Gene3D" id="3.40.50.300">
    <property type="entry name" value="P-loop containing nucleotide triphosphate hydrolases"/>
    <property type="match status" value="2"/>
</dbReference>
<evidence type="ECO:0000256" key="1">
    <source>
        <dbReference type="ARBA" id="ARBA00006914"/>
    </source>
</evidence>
<name>A0ABN6WX72_9BACT</name>
<dbReference type="Proteomes" id="UP001321445">
    <property type="component" value="Chromosome"/>
</dbReference>
<evidence type="ECO:0000313" key="5">
    <source>
        <dbReference type="EMBL" id="BDY13881.1"/>
    </source>
</evidence>
<evidence type="ECO:0000313" key="6">
    <source>
        <dbReference type="Proteomes" id="UP001321445"/>
    </source>
</evidence>
<dbReference type="InterPro" id="IPR003959">
    <property type="entry name" value="ATPase_AAA_core"/>
</dbReference>
<dbReference type="InterPro" id="IPR003593">
    <property type="entry name" value="AAA+_ATPase"/>
</dbReference>
<reference evidence="5 6" key="1">
    <citation type="submission" date="2023-03" db="EMBL/GenBank/DDBJ databases">
        <title>Description of Hydrogenimonas sp. ISO32.</title>
        <authorList>
            <person name="Mino S."/>
            <person name="Fukazawa S."/>
            <person name="Sawabe T."/>
        </authorList>
    </citation>
    <scope>NUCLEOTIDE SEQUENCE [LARGE SCALE GENOMIC DNA]</scope>
    <source>
        <strain evidence="5 6">ISO32</strain>
    </source>
</reference>